<proteinExistence type="predicted"/>
<dbReference type="OrthoDB" id="1450670at2759"/>
<dbReference type="Proteomes" id="UP000257109">
    <property type="component" value="Unassembled WGS sequence"/>
</dbReference>
<feature type="compositionally biased region" description="Polar residues" evidence="1">
    <location>
        <begin position="47"/>
        <end position="61"/>
    </location>
</feature>
<name>A0A371EAX8_MUCPR</name>
<feature type="compositionally biased region" description="Polar residues" evidence="1">
    <location>
        <begin position="14"/>
        <end position="30"/>
    </location>
</feature>
<evidence type="ECO:0000256" key="1">
    <source>
        <dbReference type="SAM" id="MobiDB-lite"/>
    </source>
</evidence>
<protein>
    <submittedName>
        <fullName evidence="2">Uncharacterized protein</fullName>
    </submittedName>
</protein>
<keyword evidence="3" id="KW-1185">Reference proteome</keyword>
<accession>A0A371EAX8</accession>
<feature type="region of interest" description="Disordered" evidence="1">
    <location>
        <begin position="1"/>
        <end position="85"/>
    </location>
</feature>
<evidence type="ECO:0000313" key="2">
    <source>
        <dbReference type="EMBL" id="RDX63180.1"/>
    </source>
</evidence>
<reference evidence="2" key="1">
    <citation type="submission" date="2018-05" db="EMBL/GenBank/DDBJ databases">
        <title>Draft genome of Mucuna pruriens seed.</title>
        <authorList>
            <person name="Nnadi N.E."/>
            <person name="Vos R."/>
            <person name="Hasami M.H."/>
            <person name="Devisetty U.K."/>
            <person name="Aguiy J.C."/>
        </authorList>
    </citation>
    <scope>NUCLEOTIDE SEQUENCE [LARGE SCALE GENOMIC DNA]</scope>
    <source>
        <strain evidence="2">JCA_2017</strain>
    </source>
</reference>
<gene>
    <name evidence="2" type="ORF">CR513_58420</name>
</gene>
<comment type="caution">
    <text evidence="2">The sequence shown here is derived from an EMBL/GenBank/DDBJ whole genome shotgun (WGS) entry which is preliminary data.</text>
</comment>
<evidence type="ECO:0000313" key="3">
    <source>
        <dbReference type="Proteomes" id="UP000257109"/>
    </source>
</evidence>
<feature type="non-terminal residue" evidence="2">
    <location>
        <position position="1"/>
    </location>
</feature>
<dbReference type="AlphaFoldDB" id="A0A371EAX8"/>
<sequence>MALAAGSSIHIPLLQTSNSRAHIAMTTTERGGSVLQMKRRQNEGRGNDQQTNNIGLLQSTTTKRESDLQRKRRHQGEGGSDPQTN</sequence>
<organism evidence="2 3">
    <name type="scientific">Mucuna pruriens</name>
    <name type="common">Velvet bean</name>
    <name type="synonym">Dolichos pruriens</name>
    <dbReference type="NCBI Taxonomy" id="157652"/>
    <lineage>
        <taxon>Eukaryota</taxon>
        <taxon>Viridiplantae</taxon>
        <taxon>Streptophyta</taxon>
        <taxon>Embryophyta</taxon>
        <taxon>Tracheophyta</taxon>
        <taxon>Spermatophyta</taxon>
        <taxon>Magnoliopsida</taxon>
        <taxon>eudicotyledons</taxon>
        <taxon>Gunneridae</taxon>
        <taxon>Pentapetalae</taxon>
        <taxon>rosids</taxon>
        <taxon>fabids</taxon>
        <taxon>Fabales</taxon>
        <taxon>Fabaceae</taxon>
        <taxon>Papilionoideae</taxon>
        <taxon>50 kb inversion clade</taxon>
        <taxon>NPAAA clade</taxon>
        <taxon>indigoferoid/millettioid clade</taxon>
        <taxon>Phaseoleae</taxon>
        <taxon>Mucuna</taxon>
    </lineage>
</organism>
<dbReference type="EMBL" id="QJKJ01015043">
    <property type="protein sequence ID" value="RDX63180.1"/>
    <property type="molecule type" value="Genomic_DNA"/>
</dbReference>